<name>A0A162MVD7_9FIRM</name>
<organism evidence="1 2">
    <name type="scientific">Thermovenabulum gondwanense</name>
    <dbReference type="NCBI Taxonomy" id="520767"/>
    <lineage>
        <taxon>Bacteria</taxon>
        <taxon>Bacillati</taxon>
        <taxon>Bacillota</taxon>
        <taxon>Clostridia</taxon>
        <taxon>Thermosediminibacterales</taxon>
        <taxon>Thermosediminibacteraceae</taxon>
        <taxon>Thermovenabulum</taxon>
    </lineage>
</organism>
<evidence type="ECO:0000313" key="2">
    <source>
        <dbReference type="Proteomes" id="UP000075737"/>
    </source>
</evidence>
<dbReference type="Proteomes" id="UP000075737">
    <property type="component" value="Unassembled WGS sequence"/>
</dbReference>
<proteinExistence type="predicted"/>
<dbReference type="STRING" id="520767.ATZ99_04560"/>
<sequence>MDIRQKKDYIILMKKNYNGQLLVICEIKFLLTNYHYPFISSVFCEPVIVIIYLEELYIFCNTWELRERDLISLISNILKEVRKVYNSDVK</sequence>
<accession>A0A162MVD7</accession>
<evidence type="ECO:0000313" key="1">
    <source>
        <dbReference type="EMBL" id="KYO67816.1"/>
    </source>
</evidence>
<reference evidence="1 2" key="1">
    <citation type="submission" date="2015-12" db="EMBL/GenBank/DDBJ databases">
        <title>Draft genome of Thermovenabulum gondwanense isolated from a red thermophilic microbial mat colonisisng an outflow channel of a bore well.</title>
        <authorList>
            <person name="Patel B.K."/>
        </authorList>
    </citation>
    <scope>NUCLEOTIDE SEQUENCE [LARGE SCALE GENOMIC DNA]</scope>
    <source>
        <strain evidence="1 2">R270</strain>
    </source>
</reference>
<keyword evidence="2" id="KW-1185">Reference proteome</keyword>
<gene>
    <name evidence="1" type="ORF">ATZ99_04560</name>
</gene>
<protein>
    <submittedName>
        <fullName evidence="1">Uncharacterized protein</fullName>
    </submittedName>
</protein>
<dbReference type="EMBL" id="LOHZ01000020">
    <property type="protein sequence ID" value="KYO67816.1"/>
    <property type="molecule type" value="Genomic_DNA"/>
</dbReference>
<comment type="caution">
    <text evidence="1">The sequence shown here is derived from an EMBL/GenBank/DDBJ whole genome shotgun (WGS) entry which is preliminary data.</text>
</comment>
<dbReference type="AlphaFoldDB" id="A0A162MVD7"/>